<dbReference type="EMBL" id="FO203431">
    <property type="protein sequence ID" value="CCH87323.1"/>
    <property type="molecule type" value="Genomic_DNA"/>
</dbReference>
<evidence type="ECO:0000256" key="5">
    <source>
        <dbReference type="SAM" id="Phobius"/>
    </source>
</evidence>
<dbReference type="GO" id="GO:0012505">
    <property type="term" value="C:endomembrane system"/>
    <property type="evidence" value="ECO:0007669"/>
    <property type="project" value="UniProtKB-SubCell"/>
</dbReference>
<dbReference type="HOGENOM" id="CLU_130372_0_0_11"/>
<dbReference type="eggNOG" id="COG3339">
    <property type="taxonomic scope" value="Bacteria"/>
</dbReference>
<sequence length="142" mass="15440">MDLTRWLTALGVGAAALVLSWVLLVVLARRLPEGTAKELARFLPACVTTVRRLRRHPAVPRGVRVVLVVAGLWVLSPIDLIPEFLPVIGPLDDVVVVALALRYAARRVPREVLLEAWPGDRRIVVRLLGGPASPEVGTPDRG</sequence>
<evidence type="ECO:0000313" key="7">
    <source>
        <dbReference type="EMBL" id="CCH87323.1"/>
    </source>
</evidence>
<dbReference type="OrthoDB" id="9804184at2"/>
<dbReference type="KEGG" id="mmar:MODMU_1886"/>
<accession>I4EVB0</accession>
<dbReference type="AlphaFoldDB" id="I4EVB0"/>
<proteinExistence type="predicted"/>
<evidence type="ECO:0000256" key="3">
    <source>
        <dbReference type="ARBA" id="ARBA00022989"/>
    </source>
</evidence>
<dbReference type="PATRIC" id="fig|477641.3.peg.1781"/>
<comment type="subcellular location">
    <subcellularLocation>
        <location evidence="1">Endomembrane system</location>
        <topology evidence="1">Multi-pass membrane protein</topology>
    </subcellularLocation>
</comment>
<evidence type="ECO:0000256" key="2">
    <source>
        <dbReference type="ARBA" id="ARBA00022692"/>
    </source>
</evidence>
<dbReference type="Proteomes" id="UP000006461">
    <property type="component" value="Chromosome"/>
</dbReference>
<gene>
    <name evidence="7" type="ordered locus">MODMU_1886</name>
</gene>
<evidence type="ECO:0000256" key="4">
    <source>
        <dbReference type="ARBA" id="ARBA00023136"/>
    </source>
</evidence>
<dbReference type="OMA" id="WIYARRH"/>
<organism evidence="7 8">
    <name type="scientific">Modestobacter italicus (strain DSM 44449 / CECT 9708 / BC 501)</name>
    <dbReference type="NCBI Taxonomy" id="2732864"/>
    <lineage>
        <taxon>Bacteria</taxon>
        <taxon>Bacillati</taxon>
        <taxon>Actinomycetota</taxon>
        <taxon>Actinomycetes</taxon>
        <taxon>Geodermatophilales</taxon>
        <taxon>Geodermatophilaceae</taxon>
        <taxon>Modestobacter</taxon>
    </lineage>
</organism>
<feature type="domain" description="DUF1232" evidence="6">
    <location>
        <begin position="64"/>
        <end position="99"/>
    </location>
</feature>
<keyword evidence="2 5" id="KW-0812">Transmembrane</keyword>
<dbReference type="Pfam" id="PF06803">
    <property type="entry name" value="DUF1232"/>
    <property type="match status" value="1"/>
</dbReference>
<name>I4EVB0_MODI5</name>
<evidence type="ECO:0000256" key="1">
    <source>
        <dbReference type="ARBA" id="ARBA00004127"/>
    </source>
</evidence>
<evidence type="ECO:0000313" key="8">
    <source>
        <dbReference type="Proteomes" id="UP000006461"/>
    </source>
</evidence>
<keyword evidence="8" id="KW-1185">Reference proteome</keyword>
<evidence type="ECO:0000259" key="6">
    <source>
        <dbReference type="Pfam" id="PF06803"/>
    </source>
</evidence>
<feature type="transmembrane region" description="Helical" evidence="5">
    <location>
        <begin position="6"/>
        <end position="28"/>
    </location>
</feature>
<keyword evidence="4 5" id="KW-0472">Membrane</keyword>
<dbReference type="InterPro" id="IPR010652">
    <property type="entry name" value="DUF1232"/>
</dbReference>
<protein>
    <recommendedName>
        <fullName evidence="6">DUF1232 domain-containing protein</fullName>
    </recommendedName>
</protein>
<feature type="transmembrane region" description="Helical" evidence="5">
    <location>
        <begin position="61"/>
        <end position="78"/>
    </location>
</feature>
<keyword evidence="3 5" id="KW-1133">Transmembrane helix</keyword>
<reference evidence="7 8" key="1">
    <citation type="journal article" date="2012" name="J. Bacteriol.">
        <title>Genome Sequence of Radiation-Resistant Modestobacter marinus Strain BC501, a Representative Actinobacterium That Thrives on Calcareous Stone Surfaces.</title>
        <authorList>
            <person name="Normand P."/>
            <person name="Gury J."/>
            <person name="Pujic P."/>
            <person name="Chouaia B."/>
            <person name="Crotti E."/>
            <person name="Brusetti L."/>
            <person name="Daffonchio D."/>
            <person name="Vacherie B."/>
            <person name="Barbe V."/>
            <person name="Medigue C."/>
            <person name="Calteau A."/>
            <person name="Ghodhbane-Gtari F."/>
            <person name="Essoussi I."/>
            <person name="Nouioui I."/>
            <person name="Abbassi-Ghozzi I."/>
            <person name="Gtari M."/>
        </authorList>
    </citation>
    <scope>NUCLEOTIDE SEQUENCE [LARGE SCALE GENOMIC DNA]</scope>
    <source>
        <strain evidence="8">BC 501</strain>
    </source>
</reference>